<dbReference type="AlphaFoldDB" id="A0A1Q9CNY2"/>
<proteinExistence type="predicted"/>
<feature type="repeat" description="PPR" evidence="1">
    <location>
        <begin position="214"/>
        <end position="250"/>
    </location>
</feature>
<dbReference type="Gene3D" id="1.25.40.10">
    <property type="entry name" value="Tetratricopeptide repeat domain"/>
    <property type="match status" value="1"/>
</dbReference>
<dbReference type="InterPro" id="IPR011990">
    <property type="entry name" value="TPR-like_helical_dom_sf"/>
</dbReference>
<dbReference type="InterPro" id="IPR002885">
    <property type="entry name" value="PPR_rpt"/>
</dbReference>
<dbReference type="PROSITE" id="PS51257">
    <property type="entry name" value="PROKAR_LIPOPROTEIN"/>
    <property type="match status" value="1"/>
</dbReference>
<accession>A0A1Q9CNY2</accession>
<evidence type="ECO:0000313" key="2">
    <source>
        <dbReference type="EMBL" id="OLP84638.1"/>
    </source>
</evidence>
<dbReference type="OrthoDB" id="10276739at2759"/>
<comment type="caution">
    <text evidence="2">The sequence shown here is derived from an EMBL/GenBank/DDBJ whole genome shotgun (WGS) entry which is preliminary data.</text>
</comment>
<keyword evidence="3" id="KW-1185">Reference proteome</keyword>
<evidence type="ECO:0000256" key="1">
    <source>
        <dbReference type="PROSITE-ProRule" id="PRU00708"/>
    </source>
</evidence>
<dbReference type="EMBL" id="LSRX01001026">
    <property type="protein sequence ID" value="OLP84638.1"/>
    <property type="molecule type" value="Genomic_DNA"/>
</dbReference>
<protein>
    <recommendedName>
        <fullName evidence="4">Pentatricopeptide repeat-containing protein</fullName>
    </recommendedName>
</protein>
<organism evidence="2 3">
    <name type="scientific">Symbiodinium microadriaticum</name>
    <name type="common">Dinoflagellate</name>
    <name type="synonym">Zooxanthella microadriatica</name>
    <dbReference type="NCBI Taxonomy" id="2951"/>
    <lineage>
        <taxon>Eukaryota</taxon>
        <taxon>Sar</taxon>
        <taxon>Alveolata</taxon>
        <taxon>Dinophyceae</taxon>
        <taxon>Suessiales</taxon>
        <taxon>Symbiodiniaceae</taxon>
        <taxon>Symbiodinium</taxon>
    </lineage>
</organism>
<name>A0A1Q9CNY2_SYMMI</name>
<evidence type="ECO:0008006" key="4">
    <source>
        <dbReference type="Google" id="ProtNLM"/>
    </source>
</evidence>
<dbReference type="PROSITE" id="PS51375">
    <property type="entry name" value="PPR"/>
    <property type="match status" value="1"/>
</dbReference>
<gene>
    <name evidence="2" type="ORF">AK812_SmicGene34458</name>
</gene>
<reference evidence="2 3" key="1">
    <citation type="submission" date="2016-02" db="EMBL/GenBank/DDBJ databases">
        <title>Genome analysis of coral dinoflagellate symbionts highlights evolutionary adaptations to a symbiotic lifestyle.</title>
        <authorList>
            <person name="Aranda M."/>
            <person name="Li Y."/>
            <person name="Liew Y.J."/>
            <person name="Baumgarten S."/>
            <person name="Simakov O."/>
            <person name="Wilson M."/>
            <person name="Piel J."/>
            <person name="Ashoor H."/>
            <person name="Bougouffa S."/>
            <person name="Bajic V.B."/>
            <person name="Ryu T."/>
            <person name="Ravasi T."/>
            <person name="Bayer T."/>
            <person name="Micklem G."/>
            <person name="Kim H."/>
            <person name="Bhak J."/>
            <person name="Lajeunesse T.C."/>
            <person name="Voolstra C.R."/>
        </authorList>
    </citation>
    <scope>NUCLEOTIDE SEQUENCE [LARGE SCALE GENOMIC DNA]</scope>
    <source>
        <strain evidence="2 3">CCMP2467</strain>
    </source>
</reference>
<dbReference type="Proteomes" id="UP000186817">
    <property type="component" value="Unassembled WGS sequence"/>
</dbReference>
<evidence type="ECO:0000313" key="3">
    <source>
        <dbReference type="Proteomes" id="UP000186817"/>
    </source>
</evidence>
<sequence>MPRTWLPISLFSGPALINTIQACRQQRACVEGPDHVQQFAQLSAVVAPWYNESKAASAVPVITEWRSAVSVGVCHGSHLRLIVSDLLLSRRILPQVAQPPNPAAEAGPKGIHMLRGGPVLLLRVAPADPAGLPGPCAQGGHNLDARRAAKPTADPVPVGSPPLLVPDNSAVEAKPVAHPRQPSPAPSVESADRLSLPFGVMLPSRMLSEGVWPTVLTYNFLLKSMVRSKPRMERQAEDVFRHMSQCNVKPNKYTQLYLARVVGLHKAKALCKELGYKVEID</sequence>